<protein>
    <submittedName>
        <fullName evidence="1">Uncharacterized protein</fullName>
    </submittedName>
</protein>
<dbReference type="AlphaFoldDB" id="A0AA37LS79"/>
<dbReference type="Gene3D" id="3.40.1610.10">
    <property type="entry name" value="CV3147-like domain"/>
    <property type="match status" value="1"/>
</dbReference>
<reference evidence="1 2" key="1">
    <citation type="submission" date="2021-07" db="EMBL/GenBank/DDBJ databases">
        <title>Genome data of Colletotrichum spaethianum.</title>
        <authorList>
            <person name="Utami Y.D."/>
            <person name="Hiruma K."/>
        </authorList>
    </citation>
    <scope>NUCLEOTIDE SEQUENCE [LARGE SCALE GENOMIC DNA]</scope>
    <source>
        <strain evidence="1 2">MAFF 242679</strain>
    </source>
</reference>
<comment type="caution">
    <text evidence="1">The sequence shown here is derived from an EMBL/GenBank/DDBJ whole genome shotgun (WGS) entry which is preliminary data.</text>
</comment>
<keyword evidence="2" id="KW-1185">Reference proteome</keyword>
<dbReference type="InterPro" id="IPR027479">
    <property type="entry name" value="S-Me-THD_N_sf"/>
</dbReference>
<dbReference type="EMBL" id="BPPX01000012">
    <property type="protein sequence ID" value="GJC83455.1"/>
    <property type="molecule type" value="Genomic_DNA"/>
</dbReference>
<sequence>MQEAQEESTNINVAAVSGDWIGCAYPTEGRATPEVCNVRTLIWTPVAISDDKGNIVTMARASSGKQVEQVICATLAEMGSQIAIADPPVTEAETKWWVVEHTHSQAMADRPRGRQVEKNVVAMARPRYFGRAKIVGVKLEGFAKIPFKNENTAAVMTTSAMSESRKFGKEKQEDV</sequence>
<dbReference type="SUPFAM" id="SSF160991">
    <property type="entry name" value="CV3147-like"/>
    <property type="match status" value="1"/>
</dbReference>
<evidence type="ECO:0000313" key="1">
    <source>
        <dbReference type="EMBL" id="GJC83455.1"/>
    </source>
</evidence>
<dbReference type="Proteomes" id="UP001055172">
    <property type="component" value="Unassembled WGS sequence"/>
</dbReference>
<evidence type="ECO:0000313" key="2">
    <source>
        <dbReference type="Proteomes" id="UP001055172"/>
    </source>
</evidence>
<organism evidence="1 2">
    <name type="scientific">Colletotrichum liriopes</name>
    <dbReference type="NCBI Taxonomy" id="708192"/>
    <lineage>
        <taxon>Eukaryota</taxon>
        <taxon>Fungi</taxon>
        <taxon>Dikarya</taxon>
        <taxon>Ascomycota</taxon>
        <taxon>Pezizomycotina</taxon>
        <taxon>Sordariomycetes</taxon>
        <taxon>Hypocreomycetidae</taxon>
        <taxon>Glomerellales</taxon>
        <taxon>Glomerellaceae</taxon>
        <taxon>Colletotrichum</taxon>
        <taxon>Colletotrichum spaethianum species complex</taxon>
    </lineage>
</organism>
<proteinExistence type="predicted"/>
<name>A0AA37LS79_9PEZI</name>
<accession>A0AA37LS79</accession>
<gene>
    <name evidence="1" type="ORF">ColLi_06293</name>
</gene>